<dbReference type="Gene3D" id="3.40.50.300">
    <property type="entry name" value="P-loop containing nucleotide triphosphate hydrolases"/>
    <property type="match status" value="1"/>
</dbReference>
<feature type="coiled-coil region" evidence="1">
    <location>
        <begin position="638"/>
        <end position="668"/>
    </location>
</feature>
<feature type="compositionally biased region" description="Gly residues" evidence="2">
    <location>
        <begin position="861"/>
        <end position="873"/>
    </location>
</feature>
<evidence type="ECO:0000256" key="2">
    <source>
        <dbReference type="SAM" id="MobiDB-lite"/>
    </source>
</evidence>
<feature type="coiled-coil region" evidence="1">
    <location>
        <begin position="586"/>
        <end position="613"/>
    </location>
</feature>
<feature type="compositionally biased region" description="Basic residues" evidence="2">
    <location>
        <begin position="830"/>
        <end position="842"/>
    </location>
</feature>
<organism evidence="4 5">
    <name type="scientific">Massilia antarctica</name>
    <dbReference type="NCBI Taxonomy" id="2765360"/>
    <lineage>
        <taxon>Bacteria</taxon>
        <taxon>Pseudomonadati</taxon>
        <taxon>Pseudomonadota</taxon>
        <taxon>Betaproteobacteria</taxon>
        <taxon>Burkholderiales</taxon>
        <taxon>Oxalobacteraceae</taxon>
        <taxon>Telluria group</taxon>
        <taxon>Massilia</taxon>
    </lineage>
</organism>
<dbReference type="InterPro" id="IPR038734">
    <property type="entry name" value="YhaN_AAA"/>
</dbReference>
<evidence type="ECO:0000313" key="4">
    <source>
        <dbReference type="EMBL" id="QPI47526.1"/>
    </source>
</evidence>
<feature type="compositionally biased region" description="Basic and acidic residues" evidence="2">
    <location>
        <begin position="849"/>
        <end position="859"/>
    </location>
</feature>
<accession>A0AA48W8Q1</accession>
<proteinExistence type="predicted"/>
<protein>
    <submittedName>
        <fullName evidence="4">AAA family ATPase</fullName>
    </submittedName>
</protein>
<dbReference type="EMBL" id="CP065053">
    <property type="protein sequence ID" value="QPI47526.1"/>
    <property type="molecule type" value="Genomic_DNA"/>
</dbReference>
<keyword evidence="1" id="KW-0175">Coiled coil</keyword>
<dbReference type="Proteomes" id="UP000662888">
    <property type="component" value="Chromosome"/>
</dbReference>
<reference evidence="4 5" key="1">
    <citation type="submission" date="2020-11" db="EMBL/GenBank/DDBJ databases">
        <authorList>
            <person name="Sun Q."/>
        </authorList>
    </citation>
    <scope>NUCLEOTIDE SEQUENCE [LARGE SCALE GENOMIC DNA]</scope>
    <source>
        <strain evidence="4 5">P8398</strain>
    </source>
</reference>
<dbReference type="SUPFAM" id="SSF52540">
    <property type="entry name" value="P-loop containing nucleoside triphosphate hydrolases"/>
    <property type="match status" value="1"/>
</dbReference>
<dbReference type="Pfam" id="PF13514">
    <property type="entry name" value="AAA_27"/>
    <property type="match status" value="1"/>
</dbReference>
<evidence type="ECO:0000259" key="3">
    <source>
        <dbReference type="Pfam" id="PF13514"/>
    </source>
</evidence>
<dbReference type="PANTHER" id="PTHR41259:SF1">
    <property type="entry name" value="DOUBLE-STRAND BREAK REPAIR RAD50 ATPASE, PUTATIVE-RELATED"/>
    <property type="match status" value="1"/>
</dbReference>
<evidence type="ECO:0000313" key="5">
    <source>
        <dbReference type="Proteomes" id="UP000662888"/>
    </source>
</evidence>
<dbReference type="RefSeq" id="WP_206087222.1">
    <property type="nucleotide sequence ID" value="NZ_CP065053.1"/>
</dbReference>
<dbReference type="PANTHER" id="PTHR41259">
    <property type="entry name" value="DOUBLE-STRAND BREAK REPAIR RAD50 ATPASE, PUTATIVE-RELATED"/>
    <property type="match status" value="1"/>
</dbReference>
<feature type="compositionally biased region" description="Low complexity" evidence="2">
    <location>
        <begin position="811"/>
        <end position="829"/>
    </location>
</feature>
<keyword evidence="5" id="KW-1185">Reference proteome</keyword>
<feature type="domain" description="YhaN AAA" evidence="3">
    <location>
        <begin position="1"/>
        <end position="208"/>
    </location>
</feature>
<feature type="region of interest" description="Disordered" evidence="2">
    <location>
        <begin position="716"/>
        <end position="873"/>
    </location>
</feature>
<evidence type="ECO:0000256" key="1">
    <source>
        <dbReference type="SAM" id="Coils"/>
    </source>
</evidence>
<feature type="coiled-coil region" evidence="1">
    <location>
        <begin position="423"/>
        <end position="514"/>
    </location>
</feature>
<dbReference type="InterPro" id="IPR027417">
    <property type="entry name" value="P-loop_NTPase"/>
</dbReference>
<name>A0AA48W8Q1_9BURK</name>
<feature type="region of interest" description="Disordered" evidence="2">
    <location>
        <begin position="535"/>
        <end position="555"/>
    </location>
</feature>
<sequence>MRLRELHLTAFGPFTDRKLDFGSAGQNVVFVHGPNEAGKSSTLRAISDLRFGIPQQSRDNFVHKYPDMLLGGVLVDRNGKSYHIMRRKGRSNTLQYADGSPVTPDVEALITCGLSKEDYEAMFGLDHERLRNGGEALLAGHGEIGAALFEASAGVRSIPSVLERLDLSARSYFMPGTRAKNGRINEALRNYGEHHHAFKDALIKPAAWAELFKQHQLAAQRLADLEVRHDEANRRQLRLSELRGVGPLIRSQDTASEILAELDNAPLLAENAPTERALAQAGLAAAYQNAQAAQDAVQRLSSQLKALAPDQPVLDAATRIERLAANAESFDTLRNAIADTTDQVSNTRRVLDECAAGILPGAAAHAVLALAPAPAARARIDAVLEEFKVAQQRLHQHLESALPPEDDEQAADSLPSAGLVSALRGVQDEAKRKEALMKRKEQLPADIRQLERQIAADVAALGLADEVALGRVRALLDSEIEAARDEFDTAEAELVSLRKQLAQLKTEHAGAAAKRDQLLAAGAVPTMTQVRAAREQRDGHWAQVRDTNAGGTPASGALLDTVETGIRDADRLIDELARDTERATQLQGSQDELARLAQQLAELELERTATAQRTASALERWNARLAEHGLPQLAPKALREWQARLADVREQNGTLQALTDELELARATERALVSDLCDAIAAVGVAAPPNGSLSTLWSLVGEIENDIERRQHALSTALGKRSEREQQRRRFKAQHTARASEAGRRRTLAQAGGAGRIPGAPARTGKPGAAPSNGTRAPVPRGQCRCARGAAGGGGTIEAQAPGPGRGGPRPQGSRRGIVAPGGRVARAVARLRCRAHGRRAKPGLGRAGEAERGHEQRAPGRGGRAPRTGGGR</sequence>
<gene>
    <name evidence="4" type="ORF">IV454_18140</name>
</gene>